<dbReference type="Pfam" id="PF00534">
    <property type="entry name" value="Glycos_transf_1"/>
    <property type="match status" value="1"/>
</dbReference>
<reference evidence="3 4" key="1">
    <citation type="submission" date="2019-09" db="EMBL/GenBank/DDBJ databases">
        <title>YIM 132180 draft genome.</title>
        <authorList>
            <person name="Zhang K."/>
        </authorList>
    </citation>
    <scope>NUCLEOTIDE SEQUENCE [LARGE SCALE GENOMIC DNA]</scope>
    <source>
        <strain evidence="3 4">YIM 132180</strain>
    </source>
</reference>
<evidence type="ECO:0000259" key="2">
    <source>
        <dbReference type="Pfam" id="PF13439"/>
    </source>
</evidence>
<dbReference type="PANTHER" id="PTHR45947">
    <property type="entry name" value="SULFOQUINOVOSYL TRANSFERASE SQD2"/>
    <property type="match status" value="1"/>
</dbReference>
<dbReference type="SUPFAM" id="SSF53756">
    <property type="entry name" value="UDP-Glycosyltransferase/glycogen phosphorylase"/>
    <property type="match status" value="1"/>
</dbReference>
<dbReference type="PANTHER" id="PTHR45947:SF3">
    <property type="entry name" value="SULFOQUINOVOSYL TRANSFERASE SQD2"/>
    <property type="match status" value="1"/>
</dbReference>
<feature type="domain" description="Glycosyltransferase subfamily 4-like N-terminal" evidence="2">
    <location>
        <begin position="57"/>
        <end position="238"/>
    </location>
</feature>
<protein>
    <submittedName>
        <fullName evidence="3">Glycosyltransferase family 4 protein</fullName>
    </submittedName>
</protein>
<sequence>MAAYLRQHDLSAGVYLASATAVGTCGGQRSLWRQELHPGKVLMNVLMLSPDAQMIDRRILQEARTLAAAGHRIELLSGFECRQADAYEDGPIRIKRYRYDWQDRRRAVLNDRVGRQAARYLWPPVRLLTRLSDGPNAFEAFVLEKAMEHDFDVVHVHDFPMLRCGAMAAARRDVPLVYDSHEFYPIQSHFAPEDQKRYLRQEKALVRRCASVITVNPYIAGMMADAHGIQPPEVILNACEPPVATAADLDAGQRRDRRIAKALPPDDFLFLYQGWLSAERNLEPMIEATARQRDGVKLVVVGYGEYEASLHRLAAEVGAADRVIFLGRIENEVLSEITSLCDVGIVPYRAVDEMHRYCSPNKLFEFIAAQIPVVASDLPYLRDIVDGYSIGWLADLEKVDAFASALAVAATDADGMAASRTNLGRAWQELNWVVEGEKLIRIYEGLDRGR</sequence>
<keyword evidence="4" id="KW-1185">Reference proteome</keyword>
<organism evidence="3 4">
    <name type="scientific">Plantimonas leprariae</name>
    <dbReference type="NCBI Taxonomy" id="2615207"/>
    <lineage>
        <taxon>Bacteria</taxon>
        <taxon>Pseudomonadati</taxon>
        <taxon>Pseudomonadota</taxon>
        <taxon>Alphaproteobacteria</taxon>
        <taxon>Hyphomicrobiales</taxon>
        <taxon>Aurantimonadaceae</taxon>
        <taxon>Plantimonas</taxon>
    </lineage>
</organism>
<proteinExistence type="predicted"/>
<dbReference type="Gene3D" id="3.40.50.2000">
    <property type="entry name" value="Glycogen Phosphorylase B"/>
    <property type="match status" value="2"/>
</dbReference>
<accession>A0A7V7TUH8</accession>
<evidence type="ECO:0000313" key="4">
    <source>
        <dbReference type="Proteomes" id="UP000432089"/>
    </source>
</evidence>
<comment type="caution">
    <text evidence="3">The sequence shown here is derived from an EMBL/GenBank/DDBJ whole genome shotgun (WGS) entry which is preliminary data.</text>
</comment>
<dbReference type="InterPro" id="IPR001296">
    <property type="entry name" value="Glyco_trans_1"/>
</dbReference>
<dbReference type="Pfam" id="PF13439">
    <property type="entry name" value="Glyco_transf_4"/>
    <property type="match status" value="1"/>
</dbReference>
<dbReference type="InterPro" id="IPR050194">
    <property type="entry name" value="Glycosyltransferase_grp1"/>
</dbReference>
<feature type="domain" description="Glycosyl transferase family 1" evidence="1">
    <location>
        <begin position="257"/>
        <end position="413"/>
    </location>
</feature>
<dbReference type="GO" id="GO:0016757">
    <property type="term" value="F:glycosyltransferase activity"/>
    <property type="evidence" value="ECO:0007669"/>
    <property type="project" value="InterPro"/>
</dbReference>
<dbReference type="EMBL" id="VZDO01000028">
    <property type="protein sequence ID" value="KAB0675915.1"/>
    <property type="molecule type" value="Genomic_DNA"/>
</dbReference>
<dbReference type="Proteomes" id="UP000432089">
    <property type="component" value="Unassembled WGS sequence"/>
</dbReference>
<evidence type="ECO:0000259" key="1">
    <source>
        <dbReference type="Pfam" id="PF00534"/>
    </source>
</evidence>
<gene>
    <name evidence="3" type="ORF">F6X38_22555</name>
</gene>
<dbReference type="InterPro" id="IPR028098">
    <property type="entry name" value="Glyco_trans_4-like_N"/>
</dbReference>
<name>A0A7V7TUH8_9HYPH</name>
<keyword evidence="3" id="KW-0808">Transferase</keyword>
<evidence type="ECO:0000313" key="3">
    <source>
        <dbReference type="EMBL" id="KAB0675915.1"/>
    </source>
</evidence>
<dbReference type="AlphaFoldDB" id="A0A7V7TUH8"/>